<dbReference type="VEuPathDB" id="FungiDB:MPH_13154"/>
<name>K2RI43_MACPH</name>
<dbReference type="AlphaFoldDB" id="K2RI43"/>
<dbReference type="OrthoDB" id="5351220at2759"/>
<dbReference type="Proteomes" id="UP000007129">
    <property type="component" value="Unassembled WGS sequence"/>
</dbReference>
<feature type="region of interest" description="Disordered" evidence="1">
    <location>
        <begin position="1"/>
        <end position="27"/>
    </location>
</feature>
<organism evidence="2 3">
    <name type="scientific">Macrophomina phaseolina (strain MS6)</name>
    <name type="common">Charcoal rot fungus</name>
    <dbReference type="NCBI Taxonomy" id="1126212"/>
    <lineage>
        <taxon>Eukaryota</taxon>
        <taxon>Fungi</taxon>
        <taxon>Dikarya</taxon>
        <taxon>Ascomycota</taxon>
        <taxon>Pezizomycotina</taxon>
        <taxon>Dothideomycetes</taxon>
        <taxon>Dothideomycetes incertae sedis</taxon>
        <taxon>Botryosphaeriales</taxon>
        <taxon>Botryosphaeriaceae</taxon>
        <taxon>Macrophomina</taxon>
    </lineage>
</organism>
<dbReference type="STRING" id="1126212.K2RI43"/>
<comment type="caution">
    <text evidence="2">The sequence shown here is derived from an EMBL/GenBank/DDBJ whole genome shotgun (WGS) entry which is preliminary data.</text>
</comment>
<dbReference type="InterPro" id="IPR009003">
    <property type="entry name" value="Peptidase_S1_PA"/>
</dbReference>
<protein>
    <submittedName>
        <fullName evidence="2">Peptidase cysteine/serine trypsin-like protein</fullName>
    </submittedName>
</protein>
<dbReference type="EMBL" id="AHHD01000568">
    <property type="protein sequence ID" value="EKG09794.1"/>
    <property type="molecule type" value="Genomic_DNA"/>
</dbReference>
<proteinExistence type="predicted"/>
<accession>K2RI43</accession>
<dbReference type="HOGENOM" id="CLU_028989_0_0_1"/>
<evidence type="ECO:0000256" key="1">
    <source>
        <dbReference type="SAM" id="MobiDB-lite"/>
    </source>
</evidence>
<dbReference type="SUPFAM" id="SSF50494">
    <property type="entry name" value="Trypsin-like serine proteases"/>
    <property type="match status" value="1"/>
</dbReference>
<evidence type="ECO:0000313" key="2">
    <source>
        <dbReference type="EMBL" id="EKG09794.1"/>
    </source>
</evidence>
<dbReference type="InParanoid" id="K2RI43"/>
<gene>
    <name evidence="2" type="ORF">MPH_13154</name>
</gene>
<reference evidence="2 3" key="1">
    <citation type="journal article" date="2012" name="BMC Genomics">
        <title>Tools to kill: Genome of one of the most destructive plant pathogenic fungi Macrophomina phaseolina.</title>
        <authorList>
            <person name="Islam M.S."/>
            <person name="Haque M.S."/>
            <person name="Islam M.M."/>
            <person name="Emdad E.M."/>
            <person name="Halim A."/>
            <person name="Hossen Q.M.M."/>
            <person name="Hossain M.Z."/>
            <person name="Ahmed B."/>
            <person name="Rahim S."/>
            <person name="Rahman M.S."/>
            <person name="Alam M.M."/>
            <person name="Hou S."/>
            <person name="Wan X."/>
            <person name="Saito J.A."/>
            <person name="Alam M."/>
        </authorList>
    </citation>
    <scope>NUCLEOTIDE SEQUENCE [LARGE SCALE GENOMIC DNA]</scope>
    <source>
        <strain evidence="2 3">MS6</strain>
    </source>
</reference>
<evidence type="ECO:0000313" key="3">
    <source>
        <dbReference type="Proteomes" id="UP000007129"/>
    </source>
</evidence>
<dbReference type="InterPro" id="IPR043504">
    <property type="entry name" value="Peptidase_S1_PA_chymotrypsin"/>
</dbReference>
<dbReference type="Gene3D" id="2.40.10.10">
    <property type="entry name" value="Trypsin-like serine proteases"/>
    <property type="match status" value="1"/>
</dbReference>
<dbReference type="eggNOG" id="ENOG502QR0D">
    <property type="taxonomic scope" value="Eukaryota"/>
</dbReference>
<sequence length="614" mass="69380">MSGPWNAASGQASSRSSKKRRAENRSDEEVKASIVEAEFRMGWPRLIPRYTEMRRMGNEEFYIKDYDKTMDTLHTILRAQAISYRQLSFVKCRPPYTSAQYQPTILIEVYNKSGSWYNAILRIVRVLEASHNEYEGDIFVEIVERGYDYPLVLPIKAHDDILPTWHATADSIIKMLSQFNIRWKLLSLVKLGCRLSDHRGSQRVVKTVLIEAWDPEDIAWELSILPRVKQLISGTSISNVEIWQAYYHKTAGEWMDVETLPERTWWTPELRIGDSIGPTGFESTGTLGGFISLEDPRNKEITEFAITNCHVVRDCSGLLQELKPHPPGTVLQSLDLPNVPSAYLMQAPSEADIRWKIKVMEHEITCRRAESYRVNEPGSLIQQPSVADKAEFGDAAAIVYMAKYNELIEKLNKGIATLSDRRKSILGSVRAVSGCQYLQKPGNRKSALDWALINIDSSRQASNSFEDLGRQKQNLPLLPLWHLQKFKYWRKISTMTTEKVIKVGRSSGWTAGEVNKAAAWLNLAKKDGDDMWEQEYGTVVECVKVENPHGFDGAFSRPGDSGSLVFDEKDGVCIGILFGGDRVQGYGLMTPMEDTIQSIEMVTGSTVVSPKLIT</sequence>